<feature type="domain" description="Homeobox" evidence="7">
    <location>
        <begin position="166"/>
        <end position="226"/>
    </location>
</feature>
<comment type="caution">
    <text evidence="8">The sequence shown here is derived from an EMBL/GenBank/DDBJ whole genome shotgun (WGS) entry which is preliminary data.</text>
</comment>
<feature type="compositionally biased region" description="Polar residues" evidence="6">
    <location>
        <begin position="109"/>
        <end position="120"/>
    </location>
</feature>
<feature type="compositionally biased region" description="Low complexity" evidence="6">
    <location>
        <begin position="772"/>
        <end position="785"/>
    </location>
</feature>
<dbReference type="GO" id="GO:0005634">
    <property type="term" value="C:nucleus"/>
    <property type="evidence" value="ECO:0007669"/>
    <property type="project" value="UniProtKB-SubCell"/>
</dbReference>
<feature type="compositionally biased region" description="Low complexity" evidence="6">
    <location>
        <begin position="793"/>
        <end position="815"/>
    </location>
</feature>
<dbReference type="PROSITE" id="PS00027">
    <property type="entry name" value="HOMEOBOX_1"/>
    <property type="match status" value="1"/>
</dbReference>
<dbReference type="EMBL" id="MCFL01000028">
    <property type="protein sequence ID" value="ORZ34518.1"/>
    <property type="molecule type" value="Genomic_DNA"/>
</dbReference>
<feature type="region of interest" description="Disordered" evidence="6">
    <location>
        <begin position="668"/>
        <end position="705"/>
    </location>
</feature>
<proteinExistence type="predicted"/>
<dbReference type="AlphaFoldDB" id="A0A1Y2HIT8"/>
<dbReference type="STRING" id="765915.A0A1Y2HIT8"/>
<dbReference type="SMART" id="SM00389">
    <property type="entry name" value="HOX"/>
    <property type="match status" value="1"/>
</dbReference>
<feature type="compositionally biased region" description="Low complexity" evidence="6">
    <location>
        <begin position="121"/>
        <end position="140"/>
    </location>
</feature>
<feature type="compositionally biased region" description="Low complexity" evidence="6">
    <location>
        <begin position="551"/>
        <end position="575"/>
    </location>
</feature>
<accession>A0A1Y2HIT8</accession>
<evidence type="ECO:0000313" key="9">
    <source>
        <dbReference type="Proteomes" id="UP000193411"/>
    </source>
</evidence>
<evidence type="ECO:0000256" key="4">
    <source>
        <dbReference type="PROSITE-ProRule" id="PRU00108"/>
    </source>
</evidence>
<feature type="region of interest" description="Disordered" evidence="6">
    <location>
        <begin position="506"/>
        <end position="606"/>
    </location>
</feature>
<dbReference type="Gene3D" id="1.10.10.60">
    <property type="entry name" value="Homeodomain-like"/>
    <property type="match status" value="1"/>
</dbReference>
<feature type="region of interest" description="Disordered" evidence="6">
    <location>
        <begin position="95"/>
        <end position="174"/>
    </location>
</feature>
<keyword evidence="2 4" id="KW-0371">Homeobox</keyword>
<dbReference type="SUPFAM" id="SSF46689">
    <property type="entry name" value="Homeodomain-like"/>
    <property type="match status" value="1"/>
</dbReference>
<feature type="compositionally biased region" description="Low complexity" evidence="6">
    <location>
        <begin position="506"/>
        <end position="529"/>
    </location>
</feature>
<feature type="DNA-binding region" description="Homeobox" evidence="4">
    <location>
        <begin position="168"/>
        <end position="227"/>
    </location>
</feature>
<feature type="region of interest" description="Disordered" evidence="6">
    <location>
        <begin position="756"/>
        <end position="817"/>
    </location>
</feature>
<evidence type="ECO:0000313" key="8">
    <source>
        <dbReference type="EMBL" id="ORZ34518.1"/>
    </source>
</evidence>
<feature type="compositionally biased region" description="Low complexity" evidence="6">
    <location>
        <begin position="584"/>
        <end position="602"/>
    </location>
</feature>
<gene>
    <name evidence="8" type="ORF">BCR44DRAFT_1154406</name>
</gene>
<evidence type="ECO:0000256" key="1">
    <source>
        <dbReference type="ARBA" id="ARBA00023125"/>
    </source>
</evidence>
<reference evidence="8 9" key="1">
    <citation type="submission" date="2016-07" db="EMBL/GenBank/DDBJ databases">
        <title>Pervasive Adenine N6-methylation of Active Genes in Fungi.</title>
        <authorList>
            <consortium name="DOE Joint Genome Institute"/>
            <person name="Mondo S.J."/>
            <person name="Dannebaum R.O."/>
            <person name="Kuo R.C."/>
            <person name="Labutti K."/>
            <person name="Haridas S."/>
            <person name="Kuo A."/>
            <person name="Salamov A."/>
            <person name="Ahrendt S.R."/>
            <person name="Lipzen A."/>
            <person name="Sullivan W."/>
            <person name="Andreopoulos W.B."/>
            <person name="Clum A."/>
            <person name="Lindquist E."/>
            <person name="Daum C."/>
            <person name="Ramamoorthy G.K."/>
            <person name="Gryganskyi A."/>
            <person name="Culley D."/>
            <person name="Magnuson J.K."/>
            <person name="James T.Y."/>
            <person name="O'Malley M.A."/>
            <person name="Stajich J.E."/>
            <person name="Spatafora J.W."/>
            <person name="Visel A."/>
            <person name="Grigoriev I.V."/>
        </authorList>
    </citation>
    <scope>NUCLEOTIDE SEQUENCE [LARGE SCALE GENOMIC DNA]</scope>
    <source>
        <strain evidence="8 9">PL171</strain>
    </source>
</reference>
<evidence type="ECO:0000256" key="3">
    <source>
        <dbReference type="ARBA" id="ARBA00023242"/>
    </source>
</evidence>
<dbReference type="GO" id="GO:0000978">
    <property type="term" value="F:RNA polymerase II cis-regulatory region sequence-specific DNA binding"/>
    <property type="evidence" value="ECO:0007669"/>
    <property type="project" value="TreeGrafter"/>
</dbReference>
<feature type="compositionally biased region" description="Low complexity" evidence="6">
    <location>
        <begin position="668"/>
        <end position="695"/>
    </location>
</feature>
<dbReference type="CDD" id="cd00086">
    <property type="entry name" value="homeodomain"/>
    <property type="match status" value="1"/>
</dbReference>
<dbReference type="GO" id="GO:0000981">
    <property type="term" value="F:DNA-binding transcription factor activity, RNA polymerase II-specific"/>
    <property type="evidence" value="ECO:0007669"/>
    <property type="project" value="InterPro"/>
</dbReference>
<dbReference type="Proteomes" id="UP000193411">
    <property type="component" value="Unassembled WGS sequence"/>
</dbReference>
<organism evidence="8 9">
    <name type="scientific">Catenaria anguillulae PL171</name>
    <dbReference type="NCBI Taxonomy" id="765915"/>
    <lineage>
        <taxon>Eukaryota</taxon>
        <taxon>Fungi</taxon>
        <taxon>Fungi incertae sedis</taxon>
        <taxon>Blastocladiomycota</taxon>
        <taxon>Blastocladiomycetes</taxon>
        <taxon>Blastocladiales</taxon>
        <taxon>Catenariaceae</taxon>
        <taxon>Catenaria</taxon>
    </lineage>
</organism>
<dbReference type="PROSITE" id="PS50071">
    <property type="entry name" value="HOMEOBOX_2"/>
    <property type="match status" value="1"/>
</dbReference>
<comment type="subcellular location">
    <subcellularLocation>
        <location evidence="4 5">Nucleus</location>
    </subcellularLocation>
</comment>
<keyword evidence="9" id="KW-1185">Reference proteome</keyword>
<keyword evidence="1 4" id="KW-0238">DNA-binding</keyword>
<feature type="compositionally biased region" description="Low complexity" evidence="6">
    <location>
        <begin position="150"/>
        <end position="168"/>
    </location>
</feature>
<evidence type="ECO:0000256" key="5">
    <source>
        <dbReference type="RuleBase" id="RU000682"/>
    </source>
</evidence>
<evidence type="ECO:0000256" key="6">
    <source>
        <dbReference type="SAM" id="MobiDB-lite"/>
    </source>
</evidence>
<dbReference type="InterPro" id="IPR017970">
    <property type="entry name" value="Homeobox_CS"/>
</dbReference>
<dbReference type="PANTHER" id="PTHR24327">
    <property type="entry name" value="HOMEOBOX PROTEIN"/>
    <property type="match status" value="1"/>
</dbReference>
<keyword evidence="3 4" id="KW-0539">Nucleus</keyword>
<dbReference type="InterPro" id="IPR009057">
    <property type="entry name" value="Homeodomain-like_sf"/>
</dbReference>
<dbReference type="InterPro" id="IPR050460">
    <property type="entry name" value="Distal-less_Homeobox_TF"/>
</dbReference>
<evidence type="ECO:0000256" key="2">
    <source>
        <dbReference type="ARBA" id="ARBA00023155"/>
    </source>
</evidence>
<evidence type="ECO:0000259" key="7">
    <source>
        <dbReference type="PROSITE" id="PS50071"/>
    </source>
</evidence>
<dbReference type="InterPro" id="IPR001356">
    <property type="entry name" value="HD"/>
</dbReference>
<sequence>MSNGVPPFLGHHVPSPADLSRALSQLPQYHQDQQPLQQPMPLQMQFNPAPPSHQHQQISPQPFDFVQQQFFGANGNATDNGNQLTIDTHAASQYTGPSSFTAPHLRGLSGNSAASPTTAGTPESLTAAATPTSATTPTLPHLSGGETLPSGASSAGSNNGGSSSSVSVPKRRPRATPDQLKILEETFLQTTSPNAQLRADLANRLSMTERSVQIWFQNKRAKVKNAQRKSQQEIQETAARAQMAAAYGVAAMGGPGAAAAMGWPAANGGASPMGSPFVHAPGIASPAGALDASAGMAGPMELLGSYLFSVDSLTVGTWRRAAQYSARSLFCAYALSHQLFTWTITDNNYTFKMEMPFQNVSQLVMQCVPPPPPPTPPSVPVSPTTEGMAAQVAAAAAAQSQPQAELVITLTQAPMFWMQVDTPTGKLWTQCNDFTENRQADTHLVHKLRGPPDALRAQVANLVSSDAALRERTTVEDPNRPGTMYSGDQALQVLPTLLPQGIAPAAAGQLQQQPQQPQQQGPQAIAARPPGVPQHAQHPAVRTLVNRPRRSASAPMPPSFRSSPSAPSPLGGPALMPGLEHLSQQQQQQQMQLQQPFQHHQQAGVLQQDQRTFTAPHLRNQSQPNQYMAGATDPSVFQVPANAPPMPNASLAMASPYNMMDLSQLSATSASAPSSQQDFSSSSASVSASASPMVATNRPGRSNSDPAHVNMAAINPPPPIPMPPASGDLFGDVFGLSTPMDHSQLTMYSFGNPAAAEGCDPNHGGGQHQHQHQAQPMMMMPQHQQSQDHHNHQQQQQTSQGQQHQQPQQQQQSSSAEFDMLMSSLVNV</sequence>
<dbReference type="Pfam" id="PF00046">
    <property type="entry name" value="Homeodomain"/>
    <property type="match status" value="1"/>
</dbReference>
<protein>
    <recommendedName>
        <fullName evidence="7">Homeobox domain-containing protein</fullName>
    </recommendedName>
</protein>
<dbReference type="PANTHER" id="PTHR24327:SF41">
    <property type="entry name" value="BRAIN-SPECIFIC HOMEOBOX PROTEIN"/>
    <property type="match status" value="1"/>
</dbReference>
<name>A0A1Y2HIT8_9FUNG</name>
<dbReference type="OrthoDB" id="6159439at2759"/>